<dbReference type="EMBL" id="VYQF01000005">
    <property type="protein sequence ID" value="KAA9037710.1"/>
    <property type="molecule type" value="Genomic_DNA"/>
</dbReference>
<feature type="chain" id="PRO_5023868962" evidence="1">
    <location>
        <begin position="23"/>
        <end position="344"/>
    </location>
</feature>
<dbReference type="AlphaFoldDB" id="A0A5J5IF58"/>
<dbReference type="RefSeq" id="WP_150415944.1">
    <property type="nucleotide sequence ID" value="NZ_VYQF01000005.1"/>
</dbReference>
<proteinExistence type="predicted"/>
<dbReference type="InterPro" id="IPR024078">
    <property type="entry name" value="LmbE-like_dom_sf"/>
</dbReference>
<keyword evidence="1" id="KW-0732">Signal</keyword>
<gene>
    <name evidence="2" type="ORF">FW778_16585</name>
</gene>
<organism evidence="2 3">
    <name type="scientific">Ginsengibacter hankyongi</name>
    <dbReference type="NCBI Taxonomy" id="2607284"/>
    <lineage>
        <taxon>Bacteria</taxon>
        <taxon>Pseudomonadati</taxon>
        <taxon>Bacteroidota</taxon>
        <taxon>Chitinophagia</taxon>
        <taxon>Chitinophagales</taxon>
        <taxon>Chitinophagaceae</taxon>
        <taxon>Ginsengibacter</taxon>
    </lineage>
</organism>
<evidence type="ECO:0000313" key="2">
    <source>
        <dbReference type="EMBL" id="KAA9037710.1"/>
    </source>
</evidence>
<evidence type="ECO:0000256" key="1">
    <source>
        <dbReference type="SAM" id="SignalP"/>
    </source>
</evidence>
<dbReference type="Proteomes" id="UP000326903">
    <property type="component" value="Unassembled WGS sequence"/>
</dbReference>
<dbReference type="SUPFAM" id="SSF102588">
    <property type="entry name" value="LmbE-like"/>
    <property type="match status" value="1"/>
</dbReference>
<dbReference type="Gene3D" id="3.40.50.10320">
    <property type="entry name" value="LmbE-like"/>
    <property type="match status" value="1"/>
</dbReference>
<comment type="caution">
    <text evidence="2">The sequence shown here is derived from an EMBL/GenBank/DDBJ whole genome shotgun (WGS) entry which is preliminary data.</text>
</comment>
<sequence>MKRRNFISKNIVAGALVPAAYAAMGFSNQKVNLSLSDQKIHKLESSPDGDDDVVIERLSEGRPHNGKVLAVIQPHCDDIAYYAAGTVAKLIYEGYTGYLIRTSNDDAAGGGATMGERVFNNEKENDAVAKALGLKKAYSLNYNNHRMDEYNIQDIKCRLIFLFRLLQVDTLICYDPWGQYEENPDHYITAKAVEAARWMSGMGTDYTEQLEVVKPHTVKEMYYFARGPQLVNRVVDISKFIDKKVEVNVACTNQGLAGGAGAQLRRTLAANGKKLSILGNDDQTANFNYIKEFALDIDSENLRGIPSDRKIGEKYGLGWAERFHYIGPTISSVDRYVQKNAVSI</sequence>
<evidence type="ECO:0000313" key="3">
    <source>
        <dbReference type="Proteomes" id="UP000326903"/>
    </source>
</evidence>
<keyword evidence="3" id="KW-1185">Reference proteome</keyword>
<feature type="signal peptide" evidence="1">
    <location>
        <begin position="1"/>
        <end position="22"/>
    </location>
</feature>
<accession>A0A5J5IF58</accession>
<name>A0A5J5IF58_9BACT</name>
<reference evidence="2 3" key="1">
    <citation type="submission" date="2019-09" db="EMBL/GenBank/DDBJ databases">
        <title>Draft genome sequence of Ginsengibacter sp. BR5-29.</title>
        <authorList>
            <person name="Im W.-T."/>
        </authorList>
    </citation>
    <scope>NUCLEOTIDE SEQUENCE [LARGE SCALE GENOMIC DNA]</scope>
    <source>
        <strain evidence="2 3">BR5-29</strain>
    </source>
</reference>
<protein>
    <submittedName>
        <fullName evidence="2">PIG-L family deacetylase</fullName>
    </submittedName>
</protein>
<dbReference type="InterPro" id="IPR003737">
    <property type="entry name" value="GlcNAc_PI_deacetylase-related"/>
</dbReference>
<dbReference type="Pfam" id="PF02585">
    <property type="entry name" value="PIG-L"/>
    <property type="match status" value="1"/>
</dbReference>